<proteinExistence type="predicted"/>
<evidence type="ECO:0000313" key="1">
    <source>
        <dbReference type="EMBL" id="KAJ3554905.1"/>
    </source>
</evidence>
<gene>
    <name evidence="1" type="ORF">NM688_g2868</name>
</gene>
<dbReference type="Proteomes" id="UP001148662">
    <property type="component" value="Unassembled WGS sequence"/>
</dbReference>
<accession>A0ACC1T743</accession>
<dbReference type="EMBL" id="JANHOG010000386">
    <property type="protein sequence ID" value="KAJ3554905.1"/>
    <property type="molecule type" value="Genomic_DNA"/>
</dbReference>
<sequence length="464" mass="50838">MSLDYEPSAARRTPSLVQCCQRGELAIYFERVYDSTKALATASGVRTRRNLGDDVPVELVKPILQNCSAETLLRLEQASPYLANETSGQSSIHPTIACDKTDPSVELWKALCFRAYPLTAEQHYTDVEPESWRDAYFDLRDWEKQRLEAVGNKLRSQREELEQRRKDSQVKFTDRLPPVKRSRGWGPTQPKTLFQKTRSDAVKMQKGIYGARIPVAPVKTLRTLNTPSAKLPRPKTTAAATSSTGTCVTVTAVPRKPPSSHKPAVKSPSSIAAVPSKPVSPVPMAHGFSGIRQTSVSPSLSRVNQIAPPPPEARPVPLKPPQRPACAPEPDLYAWTLSSSGLSATIHPHSHVSWATLHSLSSALRFDSSFASLFPMTVYTLRTCFVGNCFIVGVMENYYSPCMASGFLPSINPTKLHGTTALKPAASANLQRGLIDKFGLLDASYDPRQRPDPSHAGVGNESHT</sequence>
<evidence type="ECO:0000313" key="2">
    <source>
        <dbReference type="Proteomes" id="UP001148662"/>
    </source>
</evidence>
<reference evidence="1" key="1">
    <citation type="submission" date="2022-07" db="EMBL/GenBank/DDBJ databases">
        <title>Genome Sequence of Phlebia brevispora.</title>
        <authorList>
            <person name="Buettner E."/>
        </authorList>
    </citation>
    <scope>NUCLEOTIDE SEQUENCE</scope>
    <source>
        <strain evidence="1">MPL23</strain>
    </source>
</reference>
<comment type="caution">
    <text evidence="1">The sequence shown here is derived from an EMBL/GenBank/DDBJ whole genome shotgun (WGS) entry which is preliminary data.</text>
</comment>
<protein>
    <submittedName>
        <fullName evidence="1">Uncharacterized protein</fullName>
    </submittedName>
</protein>
<organism evidence="1 2">
    <name type="scientific">Phlebia brevispora</name>
    <dbReference type="NCBI Taxonomy" id="194682"/>
    <lineage>
        <taxon>Eukaryota</taxon>
        <taxon>Fungi</taxon>
        <taxon>Dikarya</taxon>
        <taxon>Basidiomycota</taxon>
        <taxon>Agaricomycotina</taxon>
        <taxon>Agaricomycetes</taxon>
        <taxon>Polyporales</taxon>
        <taxon>Meruliaceae</taxon>
        <taxon>Phlebia</taxon>
    </lineage>
</organism>
<keyword evidence="2" id="KW-1185">Reference proteome</keyword>
<name>A0ACC1T743_9APHY</name>